<organism evidence="2 3">
    <name type="scientific">Micromonospora zingiberis</name>
    <dbReference type="NCBI Taxonomy" id="2053011"/>
    <lineage>
        <taxon>Bacteria</taxon>
        <taxon>Bacillati</taxon>
        <taxon>Actinomycetota</taxon>
        <taxon>Actinomycetes</taxon>
        <taxon>Micromonosporales</taxon>
        <taxon>Micromonosporaceae</taxon>
        <taxon>Micromonospora</taxon>
    </lineage>
</organism>
<dbReference type="AlphaFoldDB" id="A0A4R0GRX1"/>
<keyword evidence="1" id="KW-1133">Transmembrane helix</keyword>
<feature type="transmembrane region" description="Helical" evidence="1">
    <location>
        <begin position="12"/>
        <end position="36"/>
    </location>
</feature>
<dbReference type="Proteomes" id="UP000292274">
    <property type="component" value="Unassembled WGS sequence"/>
</dbReference>
<dbReference type="EMBL" id="SJJR01000004">
    <property type="protein sequence ID" value="TCB98569.1"/>
    <property type="molecule type" value="Genomic_DNA"/>
</dbReference>
<keyword evidence="1" id="KW-0812">Transmembrane</keyword>
<feature type="transmembrane region" description="Helical" evidence="1">
    <location>
        <begin position="85"/>
        <end position="110"/>
    </location>
</feature>
<sequence>MFGRVARYVGGAVMAWIVFTVQGALAYLALLAYALITDTPSGGPLAGPFMVLIAAVLGAALIPLLYAPTLLVVELASRKVGPVARLLLAGSVLTVTIGILVAVVAIAAQASVPAALMAWLIGAVSVILPASAAGAIVYGGSALANVLARLRVGGQPTSS</sequence>
<comment type="caution">
    <text evidence="2">The sequence shown here is derived from an EMBL/GenBank/DDBJ whole genome shotgun (WGS) entry which is preliminary data.</text>
</comment>
<feature type="transmembrane region" description="Helical" evidence="1">
    <location>
        <begin position="48"/>
        <end position="73"/>
    </location>
</feature>
<dbReference type="RefSeq" id="WP_131303153.1">
    <property type="nucleotide sequence ID" value="NZ_SJJR01000004.1"/>
</dbReference>
<proteinExistence type="predicted"/>
<evidence type="ECO:0000313" key="2">
    <source>
        <dbReference type="EMBL" id="TCB98569.1"/>
    </source>
</evidence>
<feature type="transmembrane region" description="Helical" evidence="1">
    <location>
        <begin position="116"/>
        <end position="139"/>
    </location>
</feature>
<reference evidence="2 3" key="1">
    <citation type="submission" date="2019-02" db="EMBL/GenBank/DDBJ databases">
        <title>Jishengella sp. nov., isolated from a root of Zingiber montanum.</title>
        <authorList>
            <person name="Kuncharoen N."/>
            <person name="Kudo T."/>
            <person name="Masahiro Y."/>
            <person name="Ohkuma M."/>
            <person name="Tanasupawat S."/>
        </authorList>
    </citation>
    <scope>NUCLEOTIDE SEQUENCE [LARGE SCALE GENOMIC DNA]</scope>
    <source>
        <strain evidence="2 3">PLAI 1-1</strain>
    </source>
</reference>
<evidence type="ECO:0000313" key="3">
    <source>
        <dbReference type="Proteomes" id="UP000292274"/>
    </source>
</evidence>
<name>A0A4R0GRX1_9ACTN</name>
<protein>
    <submittedName>
        <fullName evidence="2">Uncharacterized protein</fullName>
    </submittedName>
</protein>
<keyword evidence="3" id="KW-1185">Reference proteome</keyword>
<accession>A0A4R0GRX1</accession>
<gene>
    <name evidence="2" type="ORF">E0H26_09395</name>
</gene>
<keyword evidence="1" id="KW-0472">Membrane</keyword>
<evidence type="ECO:0000256" key="1">
    <source>
        <dbReference type="SAM" id="Phobius"/>
    </source>
</evidence>